<reference evidence="2" key="1">
    <citation type="submission" date="2021-05" db="EMBL/GenBank/DDBJ databases">
        <authorList>
            <person name="Tigano A."/>
        </authorList>
    </citation>
    <scope>NUCLEOTIDE SEQUENCE</scope>
</reference>
<keyword evidence="3" id="KW-1185">Reference proteome</keyword>
<proteinExistence type="predicted"/>
<protein>
    <submittedName>
        <fullName evidence="2">(Atlantic silverside) hypothetical protein</fullName>
    </submittedName>
</protein>
<dbReference type="EMBL" id="CAJRST010004446">
    <property type="protein sequence ID" value="CAG5873057.1"/>
    <property type="molecule type" value="Genomic_DNA"/>
</dbReference>
<dbReference type="OrthoDB" id="26681at2759"/>
<evidence type="ECO:0000313" key="3">
    <source>
        <dbReference type="Proteomes" id="UP000677803"/>
    </source>
</evidence>
<evidence type="ECO:0000313" key="2">
    <source>
        <dbReference type="EMBL" id="CAG5873057.1"/>
    </source>
</evidence>
<feature type="region of interest" description="Disordered" evidence="1">
    <location>
        <begin position="79"/>
        <end position="119"/>
    </location>
</feature>
<dbReference type="Proteomes" id="UP000677803">
    <property type="component" value="Unassembled WGS sequence"/>
</dbReference>
<comment type="caution">
    <text evidence="2">The sequence shown here is derived from an EMBL/GenBank/DDBJ whole genome shotgun (WGS) entry which is preliminary data.</text>
</comment>
<accession>A0A8S4AV72</accession>
<feature type="compositionally biased region" description="Basic and acidic residues" evidence="1">
    <location>
        <begin position="105"/>
        <end position="116"/>
    </location>
</feature>
<dbReference type="AlphaFoldDB" id="A0A8S4AV72"/>
<gene>
    <name evidence="2" type="ORF">MMEN_LOCUS5083</name>
</gene>
<name>A0A8S4AV72_9TELE</name>
<organism evidence="2 3">
    <name type="scientific">Menidia menidia</name>
    <name type="common">Atlantic silverside</name>
    <dbReference type="NCBI Taxonomy" id="238744"/>
    <lineage>
        <taxon>Eukaryota</taxon>
        <taxon>Metazoa</taxon>
        <taxon>Chordata</taxon>
        <taxon>Craniata</taxon>
        <taxon>Vertebrata</taxon>
        <taxon>Euteleostomi</taxon>
        <taxon>Actinopterygii</taxon>
        <taxon>Neopterygii</taxon>
        <taxon>Teleostei</taxon>
        <taxon>Neoteleostei</taxon>
        <taxon>Acanthomorphata</taxon>
        <taxon>Ovalentaria</taxon>
        <taxon>Atherinomorphae</taxon>
        <taxon>Atheriniformes</taxon>
        <taxon>Atherinopsidae</taxon>
        <taxon>Menidiinae</taxon>
        <taxon>Menidia</taxon>
    </lineage>
</organism>
<sequence>MVSAAGSMVLPAGVINPAVPIRNIQMIPAGVINPAGRTMEPAADTILSPAEPEPAPAATCCCWGGWGVWGCAELPGGGWESRSPVSVSEEAEPGGAETGFSLDISPRKRGGEERSGRRFLSHLLTQARASAAARKPSTGG</sequence>
<evidence type="ECO:0000256" key="1">
    <source>
        <dbReference type="SAM" id="MobiDB-lite"/>
    </source>
</evidence>